<evidence type="ECO:0000313" key="2">
    <source>
        <dbReference type="Proteomes" id="UP001177021"/>
    </source>
</evidence>
<sequence>MDKMDCVLGRDLYFDIINVLGSEKELLETGYLIDCLHRSTIERRVNLDMCRDVFVKRVDQFVKDFQGPKIDSLIVNFHLDCEQSNTIDQWIQFAIVKGVERINLLFLGRPYVHRTSRKKHYKFEFGLFSETNASTVKHLRLQYCLVCHPINYDFIPLKNLRSLSLENTKLDEMFIESLLSNCRQLEELCLIFCEFNSSMPKIVSSSLCRLKVQMCYFVSNIYQINVNLILVDCLKLTSLEYIGRGLDTLNFNTPTLKSIDFFTSLKDLDAFVTLCATFPELEILNLNIFFKVTTSLTITQPLKHLKQLDIVVLCAFILPNAECDLLWILNILQASPLLQKLSIMVADPEFSKNQKDIRDVEIFSHDEIKIIELRGCVGNWYEIEFIMNVLNYAHKLEQIVVSPYWRESDTLDWKSNPVWFQSGRKKMSEILLDEKMIGREKLVLM</sequence>
<evidence type="ECO:0000313" key="1">
    <source>
        <dbReference type="EMBL" id="CAJ2631406.1"/>
    </source>
</evidence>
<reference evidence="1" key="1">
    <citation type="submission" date="2023-10" db="EMBL/GenBank/DDBJ databases">
        <authorList>
            <person name="Rodriguez Cubillos JULIANA M."/>
            <person name="De Vega J."/>
        </authorList>
    </citation>
    <scope>NUCLEOTIDE SEQUENCE</scope>
</reference>
<gene>
    <name evidence="1" type="ORF">MILVUS5_LOCUS2957</name>
</gene>
<comment type="caution">
    <text evidence="1">The sequence shown here is derived from an EMBL/GenBank/DDBJ whole genome shotgun (WGS) entry which is preliminary data.</text>
</comment>
<protein>
    <submittedName>
        <fullName evidence="1">Uncharacterized protein</fullName>
    </submittedName>
</protein>
<accession>A0ACB0IH81</accession>
<dbReference type="Proteomes" id="UP001177021">
    <property type="component" value="Unassembled WGS sequence"/>
</dbReference>
<dbReference type="EMBL" id="CASHSV030000001">
    <property type="protein sequence ID" value="CAJ2631406.1"/>
    <property type="molecule type" value="Genomic_DNA"/>
</dbReference>
<organism evidence="1 2">
    <name type="scientific">Trifolium pratense</name>
    <name type="common">Red clover</name>
    <dbReference type="NCBI Taxonomy" id="57577"/>
    <lineage>
        <taxon>Eukaryota</taxon>
        <taxon>Viridiplantae</taxon>
        <taxon>Streptophyta</taxon>
        <taxon>Embryophyta</taxon>
        <taxon>Tracheophyta</taxon>
        <taxon>Spermatophyta</taxon>
        <taxon>Magnoliopsida</taxon>
        <taxon>eudicotyledons</taxon>
        <taxon>Gunneridae</taxon>
        <taxon>Pentapetalae</taxon>
        <taxon>rosids</taxon>
        <taxon>fabids</taxon>
        <taxon>Fabales</taxon>
        <taxon>Fabaceae</taxon>
        <taxon>Papilionoideae</taxon>
        <taxon>50 kb inversion clade</taxon>
        <taxon>NPAAA clade</taxon>
        <taxon>Hologalegina</taxon>
        <taxon>IRL clade</taxon>
        <taxon>Trifolieae</taxon>
        <taxon>Trifolium</taxon>
    </lineage>
</organism>
<keyword evidence="2" id="KW-1185">Reference proteome</keyword>
<name>A0ACB0IH81_TRIPR</name>
<proteinExistence type="predicted"/>